<organism evidence="1 2">
    <name type="scientific">Lacticaseibacillus paracasei subsp. paracasei CNCM I-4270</name>
    <dbReference type="NCBI Taxonomy" id="1256202"/>
    <lineage>
        <taxon>Bacteria</taxon>
        <taxon>Bacillati</taxon>
        <taxon>Bacillota</taxon>
        <taxon>Bacilli</taxon>
        <taxon>Lactobacillales</taxon>
        <taxon>Lactobacillaceae</taxon>
        <taxon>Lacticaseibacillus</taxon>
    </lineage>
</organism>
<accession>A0A8E0M937</accession>
<dbReference type="Proteomes" id="UP000014249">
    <property type="component" value="Unassembled WGS sequence"/>
</dbReference>
<evidence type="ECO:0000313" key="2">
    <source>
        <dbReference type="Proteomes" id="UP000014249"/>
    </source>
</evidence>
<proteinExistence type="predicted"/>
<reference evidence="1 2" key="1">
    <citation type="journal article" date="2013" name="PLoS ONE">
        <title>Lactobacillus paracasei comparative genomics: towards species pan-genome definition and exploitation of diversity.</title>
        <authorList>
            <person name="Smokvina T."/>
            <person name="Wels M."/>
            <person name="Polka J."/>
            <person name="Chervaux C."/>
            <person name="Brisse S."/>
            <person name="Boekhorst J."/>
            <person name="van Hylckama Vlieg J.E."/>
            <person name="Siezen R.J."/>
        </authorList>
    </citation>
    <scope>NUCLEOTIDE SEQUENCE [LARGE SCALE GENOMIC DNA]</scope>
    <source>
        <strain evidence="1 2">CNCM I-4270</strain>
    </source>
</reference>
<comment type="caution">
    <text evidence="1">The sequence shown here is derived from an EMBL/GenBank/DDBJ whole genome shotgun (WGS) entry which is preliminary data.</text>
</comment>
<evidence type="ECO:0000313" key="1">
    <source>
        <dbReference type="EMBL" id="EPC50878.1"/>
    </source>
</evidence>
<name>A0A8E0M937_LACPA</name>
<dbReference type="EMBL" id="ANJX01000371">
    <property type="protein sequence ID" value="EPC50878.1"/>
    <property type="molecule type" value="Genomic_DNA"/>
</dbReference>
<dbReference type="AlphaFoldDB" id="A0A8E0M937"/>
<protein>
    <submittedName>
        <fullName evidence="1">Uncharacterized protein</fullName>
    </submittedName>
</protein>
<gene>
    <name evidence="1" type="ORF">Lpp77_13415</name>
</gene>
<sequence>MDLCFFAFFWDVKCLKNRTLTLQENTEVIHFWSRQPTQTQSAQMKVTETTKVLLIKVNNNNTGLAYNHIQKNLRCLVKGDVLQVPIDLKRLIQ</sequence>